<dbReference type="AlphaFoldDB" id="A0A0K6HR58"/>
<keyword evidence="2 6" id="KW-0698">rRNA processing</keyword>
<dbReference type="RefSeq" id="WP_055454628.1">
    <property type="nucleotide sequence ID" value="NZ_CYHE01000002.1"/>
</dbReference>
<dbReference type="PANTHER" id="PTHR46111">
    <property type="entry name" value="RIBOSOMAL RNA SMALL SUBUNIT METHYLTRANSFERASE I"/>
    <property type="match status" value="1"/>
</dbReference>
<sequence>MMMAEAPPERRYFVAGQVVEAPRQEAALYVVSTPIGNLGDITLRALETLAGADVIACEDTRVTATLAQRFGLRAPLLPYHEHNAERQRPRLLAALAEGKAVALVSDAGTPLVSDPGYRLVRDVLEAGYRVIPIPGASAPLAALVASGLPSDTLLFAGFLPQKAGQRSRRLAELAAIPATLAFFESPHRLAASLAAMAEVLGDRAAVVARELTKKFETFQRGTLPELAAFYEKNPPKGEIVVLIGPPEVQAHEEDAADVEALLTGALAGMPVAAAAKDVAKRTGLDRNEVYKLALALKAAAGNGQGEDGTEEAES</sequence>
<evidence type="ECO:0000256" key="1">
    <source>
        <dbReference type="ARBA" id="ARBA00022490"/>
    </source>
</evidence>
<evidence type="ECO:0000259" key="7">
    <source>
        <dbReference type="Pfam" id="PF00590"/>
    </source>
</evidence>
<gene>
    <name evidence="6" type="primary">rsmI</name>
    <name evidence="9" type="ORF">Ga0061067_102371</name>
</gene>
<evidence type="ECO:0000256" key="4">
    <source>
        <dbReference type="ARBA" id="ARBA00022679"/>
    </source>
</evidence>
<dbReference type="Pfam" id="PF23016">
    <property type="entry name" value="RsmI_C"/>
    <property type="match status" value="1"/>
</dbReference>
<evidence type="ECO:0000256" key="3">
    <source>
        <dbReference type="ARBA" id="ARBA00022603"/>
    </source>
</evidence>
<dbReference type="InterPro" id="IPR014777">
    <property type="entry name" value="4pyrrole_Mease_sub1"/>
</dbReference>
<evidence type="ECO:0000313" key="10">
    <source>
        <dbReference type="Proteomes" id="UP000183900"/>
    </source>
</evidence>
<reference evidence="10" key="1">
    <citation type="submission" date="2015-08" db="EMBL/GenBank/DDBJ databases">
        <authorList>
            <person name="Varghese N."/>
        </authorList>
    </citation>
    <scope>NUCLEOTIDE SEQUENCE [LARGE SCALE GENOMIC DNA]</scope>
    <source>
        <strain evidence="10">DSM 23407</strain>
    </source>
</reference>
<evidence type="ECO:0000313" key="9">
    <source>
        <dbReference type="EMBL" id="CUA93405.1"/>
    </source>
</evidence>
<dbReference type="CDD" id="cd11648">
    <property type="entry name" value="RsmI"/>
    <property type="match status" value="1"/>
</dbReference>
<keyword evidence="10" id="KW-1185">Reference proteome</keyword>
<dbReference type="Gene3D" id="3.30.950.10">
    <property type="entry name" value="Methyltransferase, Cobalt-precorrin-4 Transmethylase, Domain 2"/>
    <property type="match status" value="1"/>
</dbReference>
<dbReference type="InterPro" id="IPR000878">
    <property type="entry name" value="4pyrrol_Mease"/>
</dbReference>
<dbReference type="PANTHER" id="PTHR46111:SF1">
    <property type="entry name" value="RIBOSOMAL RNA SMALL SUBUNIT METHYLTRANSFERASE I"/>
    <property type="match status" value="1"/>
</dbReference>
<feature type="domain" description="RsmI HTH" evidence="8">
    <location>
        <begin position="252"/>
        <end position="297"/>
    </location>
</feature>
<evidence type="ECO:0000256" key="5">
    <source>
        <dbReference type="ARBA" id="ARBA00022691"/>
    </source>
</evidence>
<keyword evidence="5 6" id="KW-0949">S-adenosyl-L-methionine</keyword>
<dbReference type="NCBIfam" id="TIGR00096">
    <property type="entry name" value="16S rRNA (cytidine(1402)-2'-O)-methyltransferase"/>
    <property type="match status" value="1"/>
</dbReference>
<dbReference type="InterPro" id="IPR008189">
    <property type="entry name" value="rRNA_ssu_MeTfrase_I"/>
</dbReference>
<dbReference type="Proteomes" id="UP000183900">
    <property type="component" value="Unassembled WGS sequence"/>
</dbReference>
<comment type="function">
    <text evidence="6">Catalyzes the 2'-O-methylation of the ribose of cytidine 1402 (C1402) in 16S rRNA.</text>
</comment>
<dbReference type="HAMAP" id="MF_01877">
    <property type="entry name" value="16SrRNA_methyltr_I"/>
    <property type="match status" value="1"/>
</dbReference>
<keyword evidence="4 6" id="KW-0808">Transferase</keyword>
<dbReference type="EMBL" id="CYHE01000002">
    <property type="protein sequence ID" value="CUA93405.1"/>
    <property type="molecule type" value="Genomic_DNA"/>
</dbReference>
<comment type="similarity">
    <text evidence="6">Belongs to the methyltransferase superfamily. RsmI family.</text>
</comment>
<accession>A0A0K6HR58</accession>
<dbReference type="SUPFAM" id="SSF53790">
    <property type="entry name" value="Tetrapyrrole methylase"/>
    <property type="match status" value="1"/>
</dbReference>
<dbReference type="PROSITE" id="PS01296">
    <property type="entry name" value="RSMI"/>
    <property type="match status" value="1"/>
</dbReference>
<keyword evidence="1 6" id="KW-0963">Cytoplasm</keyword>
<dbReference type="Gene3D" id="3.40.1010.10">
    <property type="entry name" value="Cobalt-precorrin-4 Transmethylase, Domain 1"/>
    <property type="match status" value="1"/>
</dbReference>
<name>A0A0K6HR58_9HYPH</name>
<dbReference type="GO" id="GO:0070677">
    <property type="term" value="F:rRNA (cytosine-2'-O-)-methyltransferase activity"/>
    <property type="evidence" value="ECO:0007669"/>
    <property type="project" value="UniProtKB-UniRule"/>
</dbReference>
<evidence type="ECO:0000259" key="8">
    <source>
        <dbReference type="Pfam" id="PF23016"/>
    </source>
</evidence>
<organism evidence="9 10">
    <name type="scientific">Pannonibacter indicus</name>
    <dbReference type="NCBI Taxonomy" id="466044"/>
    <lineage>
        <taxon>Bacteria</taxon>
        <taxon>Pseudomonadati</taxon>
        <taxon>Pseudomonadota</taxon>
        <taxon>Alphaproteobacteria</taxon>
        <taxon>Hyphomicrobiales</taxon>
        <taxon>Stappiaceae</taxon>
        <taxon>Pannonibacter</taxon>
    </lineage>
</organism>
<protein>
    <recommendedName>
        <fullName evidence="6">Ribosomal RNA small subunit methyltransferase I</fullName>
        <ecNumber evidence="6">2.1.1.198</ecNumber>
    </recommendedName>
    <alternativeName>
        <fullName evidence="6">16S rRNA 2'-O-ribose C1402 methyltransferase</fullName>
    </alternativeName>
    <alternativeName>
        <fullName evidence="6">rRNA (cytidine-2'-O-)-methyltransferase RsmI</fullName>
    </alternativeName>
</protein>
<comment type="catalytic activity">
    <reaction evidence="6">
        <text>cytidine(1402) in 16S rRNA + S-adenosyl-L-methionine = 2'-O-methylcytidine(1402) in 16S rRNA + S-adenosyl-L-homocysteine + H(+)</text>
        <dbReference type="Rhea" id="RHEA:42924"/>
        <dbReference type="Rhea" id="RHEA-COMP:10285"/>
        <dbReference type="Rhea" id="RHEA-COMP:10286"/>
        <dbReference type="ChEBI" id="CHEBI:15378"/>
        <dbReference type="ChEBI" id="CHEBI:57856"/>
        <dbReference type="ChEBI" id="CHEBI:59789"/>
        <dbReference type="ChEBI" id="CHEBI:74495"/>
        <dbReference type="ChEBI" id="CHEBI:82748"/>
        <dbReference type="EC" id="2.1.1.198"/>
    </reaction>
</comment>
<dbReference type="EC" id="2.1.1.198" evidence="6"/>
<comment type="subcellular location">
    <subcellularLocation>
        <location evidence="6">Cytoplasm</location>
    </subcellularLocation>
</comment>
<dbReference type="InterPro" id="IPR014776">
    <property type="entry name" value="4pyrrole_Mease_sub2"/>
</dbReference>
<dbReference type="Pfam" id="PF00590">
    <property type="entry name" value="TP_methylase"/>
    <property type="match status" value="1"/>
</dbReference>
<dbReference type="InterPro" id="IPR018063">
    <property type="entry name" value="SAM_MeTrfase_RsmI_CS"/>
</dbReference>
<evidence type="ECO:0000256" key="6">
    <source>
        <dbReference type="HAMAP-Rule" id="MF_01877"/>
    </source>
</evidence>
<keyword evidence="3 6" id="KW-0489">Methyltransferase</keyword>
<dbReference type="GO" id="GO:0005737">
    <property type="term" value="C:cytoplasm"/>
    <property type="evidence" value="ECO:0007669"/>
    <property type="project" value="UniProtKB-SubCell"/>
</dbReference>
<feature type="domain" description="Tetrapyrrole methylase" evidence="7">
    <location>
        <begin position="28"/>
        <end position="227"/>
    </location>
</feature>
<dbReference type="FunFam" id="3.40.1010.10:FF:000007">
    <property type="entry name" value="Ribosomal RNA small subunit methyltransferase I"/>
    <property type="match status" value="1"/>
</dbReference>
<dbReference type="InterPro" id="IPR053910">
    <property type="entry name" value="RsmI_HTH"/>
</dbReference>
<dbReference type="PIRSF" id="PIRSF005917">
    <property type="entry name" value="MTase_YraL"/>
    <property type="match status" value="1"/>
</dbReference>
<proteinExistence type="inferred from homology"/>
<dbReference type="InterPro" id="IPR035996">
    <property type="entry name" value="4pyrrol_Methylase_sf"/>
</dbReference>
<dbReference type="OrthoDB" id="9809084at2"/>
<dbReference type="FunFam" id="3.30.950.10:FF:000002">
    <property type="entry name" value="Ribosomal RNA small subunit methyltransferase I"/>
    <property type="match status" value="1"/>
</dbReference>
<evidence type="ECO:0000256" key="2">
    <source>
        <dbReference type="ARBA" id="ARBA00022552"/>
    </source>
</evidence>